<dbReference type="Proteomes" id="UP000805193">
    <property type="component" value="Unassembled WGS sequence"/>
</dbReference>
<sequence length="139" mass="15942">MVRSQDLDHHVLEFQAVLGFPNAIGALDGCHLPVFPPKNSAVHYRNYKGWYSVILLALVDHRYRFRYVNVGFPGKFHDANVYGRSPSDQQWVTEALKIEKDAKQEQQSRTSSPATDMKDTFRAALVSYFEANPLRTRKT</sequence>
<keyword evidence="2" id="KW-1185">Reference proteome</keyword>
<accession>A0AC60Q8K3</accession>
<evidence type="ECO:0000313" key="1">
    <source>
        <dbReference type="EMBL" id="KAG0430256.1"/>
    </source>
</evidence>
<dbReference type="EMBL" id="JABSTQ010009340">
    <property type="protein sequence ID" value="KAG0430256.1"/>
    <property type="molecule type" value="Genomic_DNA"/>
</dbReference>
<gene>
    <name evidence="1" type="ORF">HPB47_022857</name>
</gene>
<comment type="caution">
    <text evidence="1">The sequence shown here is derived from an EMBL/GenBank/DDBJ whole genome shotgun (WGS) entry which is preliminary data.</text>
</comment>
<organism evidence="1 2">
    <name type="scientific">Ixodes persulcatus</name>
    <name type="common">Taiga tick</name>
    <dbReference type="NCBI Taxonomy" id="34615"/>
    <lineage>
        <taxon>Eukaryota</taxon>
        <taxon>Metazoa</taxon>
        <taxon>Ecdysozoa</taxon>
        <taxon>Arthropoda</taxon>
        <taxon>Chelicerata</taxon>
        <taxon>Arachnida</taxon>
        <taxon>Acari</taxon>
        <taxon>Parasitiformes</taxon>
        <taxon>Ixodida</taxon>
        <taxon>Ixodoidea</taxon>
        <taxon>Ixodidae</taxon>
        <taxon>Ixodinae</taxon>
        <taxon>Ixodes</taxon>
    </lineage>
</organism>
<reference evidence="1 2" key="1">
    <citation type="journal article" date="2020" name="Cell">
        <title>Large-Scale Comparative Analyses of Tick Genomes Elucidate Their Genetic Diversity and Vector Capacities.</title>
        <authorList>
            <consortium name="Tick Genome and Microbiome Consortium (TIGMIC)"/>
            <person name="Jia N."/>
            <person name="Wang J."/>
            <person name="Shi W."/>
            <person name="Du L."/>
            <person name="Sun Y."/>
            <person name="Zhan W."/>
            <person name="Jiang J.F."/>
            <person name="Wang Q."/>
            <person name="Zhang B."/>
            <person name="Ji P."/>
            <person name="Bell-Sakyi L."/>
            <person name="Cui X.M."/>
            <person name="Yuan T.T."/>
            <person name="Jiang B.G."/>
            <person name="Yang W.F."/>
            <person name="Lam T.T."/>
            <person name="Chang Q.C."/>
            <person name="Ding S.J."/>
            <person name="Wang X.J."/>
            <person name="Zhu J.G."/>
            <person name="Ruan X.D."/>
            <person name="Zhao L."/>
            <person name="Wei J.T."/>
            <person name="Ye R.Z."/>
            <person name="Que T.C."/>
            <person name="Du C.H."/>
            <person name="Zhou Y.H."/>
            <person name="Cheng J.X."/>
            <person name="Dai P.F."/>
            <person name="Guo W.B."/>
            <person name="Han X.H."/>
            <person name="Huang E.J."/>
            <person name="Li L.F."/>
            <person name="Wei W."/>
            <person name="Gao Y.C."/>
            <person name="Liu J.Z."/>
            <person name="Shao H.Z."/>
            <person name="Wang X."/>
            <person name="Wang C.C."/>
            <person name="Yang T.C."/>
            <person name="Huo Q.B."/>
            <person name="Li W."/>
            <person name="Chen H.Y."/>
            <person name="Chen S.E."/>
            <person name="Zhou L.G."/>
            <person name="Ni X.B."/>
            <person name="Tian J.H."/>
            <person name="Sheng Y."/>
            <person name="Liu T."/>
            <person name="Pan Y.S."/>
            <person name="Xia L.Y."/>
            <person name="Li J."/>
            <person name="Zhao F."/>
            <person name="Cao W.C."/>
        </authorList>
    </citation>
    <scope>NUCLEOTIDE SEQUENCE [LARGE SCALE GENOMIC DNA]</scope>
    <source>
        <strain evidence="1">Iper-2018</strain>
    </source>
</reference>
<proteinExistence type="predicted"/>
<protein>
    <submittedName>
        <fullName evidence="1">Uncharacterized protein</fullName>
    </submittedName>
</protein>
<name>A0AC60Q8K3_IXOPE</name>
<evidence type="ECO:0000313" key="2">
    <source>
        <dbReference type="Proteomes" id="UP000805193"/>
    </source>
</evidence>